<keyword evidence="2" id="KW-1185">Reference proteome</keyword>
<sequence>MFQKLEPLLPSAAPSQLTSIKFRNHRLRGQQQSILAVEVKSELNLLLPGCAAEAPRHHMITYQHTI</sequence>
<reference evidence="1 2" key="1">
    <citation type="submission" date="2014-04" db="EMBL/GenBank/DDBJ databases">
        <authorList>
            <consortium name="DOE Joint Genome Institute"/>
            <person name="Kuo A."/>
            <person name="Ruytinx J."/>
            <person name="Rineau F."/>
            <person name="Colpaert J."/>
            <person name="Kohler A."/>
            <person name="Nagy L.G."/>
            <person name="Floudas D."/>
            <person name="Copeland A."/>
            <person name="Barry K.W."/>
            <person name="Cichocki N."/>
            <person name="Veneault-Fourrey C."/>
            <person name="LaButti K."/>
            <person name="Lindquist E.A."/>
            <person name="Lipzen A."/>
            <person name="Lundell T."/>
            <person name="Morin E."/>
            <person name="Murat C."/>
            <person name="Sun H."/>
            <person name="Tunlid A."/>
            <person name="Henrissat B."/>
            <person name="Grigoriev I.V."/>
            <person name="Hibbett D.S."/>
            <person name="Martin F."/>
            <person name="Nordberg H.P."/>
            <person name="Cantor M.N."/>
            <person name="Hua S.X."/>
        </authorList>
    </citation>
    <scope>NUCLEOTIDE SEQUENCE [LARGE SCALE GENOMIC DNA]</scope>
    <source>
        <strain evidence="1 2">UH-Slu-Lm8-n1</strain>
    </source>
</reference>
<dbReference type="Proteomes" id="UP000054485">
    <property type="component" value="Unassembled WGS sequence"/>
</dbReference>
<protein>
    <submittedName>
        <fullName evidence="1">Uncharacterized protein</fullName>
    </submittedName>
</protein>
<evidence type="ECO:0000313" key="2">
    <source>
        <dbReference type="Proteomes" id="UP000054485"/>
    </source>
</evidence>
<feature type="non-terminal residue" evidence="1">
    <location>
        <position position="1"/>
    </location>
</feature>
<organism evidence="1 2">
    <name type="scientific">Suillus luteus UH-Slu-Lm8-n1</name>
    <dbReference type="NCBI Taxonomy" id="930992"/>
    <lineage>
        <taxon>Eukaryota</taxon>
        <taxon>Fungi</taxon>
        <taxon>Dikarya</taxon>
        <taxon>Basidiomycota</taxon>
        <taxon>Agaricomycotina</taxon>
        <taxon>Agaricomycetes</taxon>
        <taxon>Agaricomycetidae</taxon>
        <taxon>Boletales</taxon>
        <taxon>Suillineae</taxon>
        <taxon>Suillaceae</taxon>
        <taxon>Suillus</taxon>
    </lineage>
</organism>
<dbReference type="HOGENOM" id="CLU_2838357_0_0_1"/>
<dbReference type="AlphaFoldDB" id="A0A0C9ZVH3"/>
<evidence type="ECO:0000313" key="1">
    <source>
        <dbReference type="EMBL" id="KIK33396.1"/>
    </source>
</evidence>
<feature type="non-terminal residue" evidence="1">
    <location>
        <position position="66"/>
    </location>
</feature>
<accession>A0A0C9ZVH3</accession>
<dbReference type="InParanoid" id="A0A0C9ZVH3"/>
<gene>
    <name evidence="1" type="ORF">CY34DRAFT_813647</name>
</gene>
<dbReference type="EMBL" id="KN835951">
    <property type="protein sequence ID" value="KIK33396.1"/>
    <property type="molecule type" value="Genomic_DNA"/>
</dbReference>
<reference evidence="2" key="2">
    <citation type="submission" date="2015-01" db="EMBL/GenBank/DDBJ databases">
        <title>Evolutionary Origins and Diversification of the Mycorrhizal Mutualists.</title>
        <authorList>
            <consortium name="DOE Joint Genome Institute"/>
            <consortium name="Mycorrhizal Genomics Consortium"/>
            <person name="Kohler A."/>
            <person name="Kuo A."/>
            <person name="Nagy L.G."/>
            <person name="Floudas D."/>
            <person name="Copeland A."/>
            <person name="Barry K.W."/>
            <person name="Cichocki N."/>
            <person name="Veneault-Fourrey C."/>
            <person name="LaButti K."/>
            <person name="Lindquist E.A."/>
            <person name="Lipzen A."/>
            <person name="Lundell T."/>
            <person name="Morin E."/>
            <person name="Murat C."/>
            <person name="Riley R."/>
            <person name="Ohm R."/>
            <person name="Sun H."/>
            <person name="Tunlid A."/>
            <person name="Henrissat B."/>
            <person name="Grigoriev I.V."/>
            <person name="Hibbett D.S."/>
            <person name="Martin F."/>
        </authorList>
    </citation>
    <scope>NUCLEOTIDE SEQUENCE [LARGE SCALE GENOMIC DNA]</scope>
    <source>
        <strain evidence="2">UH-Slu-Lm8-n1</strain>
    </source>
</reference>
<name>A0A0C9ZVH3_9AGAM</name>
<proteinExistence type="predicted"/>